<feature type="compositionally biased region" description="Low complexity" evidence="1">
    <location>
        <begin position="46"/>
        <end position="69"/>
    </location>
</feature>
<gene>
    <name evidence="2" type="ORF">RJ641_017898</name>
</gene>
<accession>A0AAN8YY26</accession>
<proteinExistence type="predicted"/>
<feature type="region of interest" description="Disordered" evidence="1">
    <location>
        <begin position="32"/>
        <end position="69"/>
    </location>
</feature>
<sequence>MANARIAKFITEVAPPQFISVVRRRASKMLDTINEEERDVTTSDHAPSPSKTTSSASTSANGCNSANGAPTSFRSTCVQDYGIFIPDNLETTSVL</sequence>
<dbReference type="PANTHER" id="PTHR35101:SF12">
    <property type="entry name" value="OS02G0162600 PROTEIN"/>
    <property type="match status" value="1"/>
</dbReference>
<evidence type="ECO:0000313" key="3">
    <source>
        <dbReference type="Proteomes" id="UP001370490"/>
    </source>
</evidence>
<dbReference type="EMBL" id="JBAMMX010000023">
    <property type="protein sequence ID" value="KAK6917147.1"/>
    <property type="molecule type" value="Genomic_DNA"/>
</dbReference>
<dbReference type="PANTHER" id="PTHR35101">
    <property type="entry name" value="OS02G0162600 PROTEIN"/>
    <property type="match status" value="1"/>
</dbReference>
<dbReference type="Proteomes" id="UP001370490">
    <property type="component" value="Unassembled WGS sequence"/>
</dbReference>
<organism evidence="2 3">
    <name type="scientific">Dillenia turbinata</name>
    <dbReference type="NCBI Taxonomy" id="194707"/>
    <lineage>
        <taxon>Eukaryota</taxon>
        <taxon>Viridiplantae</taxon>
        <taxon>Streptophyta</taxon>
        <taxon>Embryophyta</taxon>
        <taxon>Tracheophyta</taxon>
        <taxon>Spermatophyta</taxon>
        <taxon>Magnoliopsida</taxon>
        <taxon>eudicotyledons</taxon>
        <taxon>Gunneridae</taxon>
        <taxon>Pentapetalae</taxon>
        <taxon>Dilleniales</taxon>
        <taxon>Dilleniaceae</taxon>
        <taxon>Dillenia</taxon>
    </lineage>
</organism>
<dbReference type="AlphaFoldDB" id="A0AAN8YY26"/>
<comment type="caution">
    <text evidence="2">The sequence shown here is derived from an EMBL/GenBank/DDBJ whole genome shotgun (WGS) entry which is preliminary data.</text>
</comment>
<reference evidence="2 3" key="1">
    <citation type="submission" date="2023-12" db="EMBL/GenBank/DDBJ databases">
        <title>A high-quality genome assembly for Dillenia turbinata (Dilleniales).</title>
        <authorList>
            <person name="Chanderbali A."/>
        </authorList>
    </citation>
    <scope>NUCLEOTIDE SEQUENCE [LARGE SCALE GENOMIC DNA]</scope>
    <source>
        <strain evidence="2">LSX21</strain>
        <tissue evidence="2">Leaf</tissue>
    </source>
</reference>
<name>A0AAN8YY26_9MAGN</name>
<evidence type="ECO:0000256" key="1">
    <source>
        <dbReference type="SAM" id="MobiDB-lite"/>
    </source>
</evidence>
<protein>
    <submittedName>
        <fullName evidence="2">Uncharacterized protein</fullName>
    </submittedName>
</protein>
<keyword evidence="3" id="KW-1185">Reference proteome</keyword>
<evidence type="ECO:0000313" key="2">
    <source>
        <dbReference type="EMBL" id="KAK6917147.1"/>
    </source>
</evidence>